<accession>A0AAN6RFZ1</accession>
<dbReference type="PANTHER" id="PTHR21310">
    <property type="entry name" value="AMINOGLYCOSIDE PHOSPHOTRANSFERASE-RELATED-RELATED"/>
    <property type="match status" value="1"/>
</dbReference>
<proteinExistence type="predicted"/>
<evidence type="ECO:0000313" key="1">
    <source>
        <dbReference type="EMBL" id="KAK3202568.1"/>
    </source>
</evidence>
<dbReference type="EMBL" id="WVTA01000013">
    <property type="protein sequence ID" value="KAK3202568.1"/>
    <property type="molecule type" value="Genomic_DNA"/>
</dbReference>
<dbReference type="PANTHER" id="PTHR21310:SF37">
    <property type="entry name" value="AMINOGLYCOSIDE PHOSPHOTRANSFERASE DOMAIN-CONTAINING PROTEIN"/>
    <property type="match status" value="1"/>
</dbReference>
<evidence type="ECO:0008006" key="3">
    <source>
        <dbReference type="Google" id="ProtNLM"/>
    </source>
</evidence>
<dbReference type="AlphaFoldDB" id="A0AAN6RFZ1"/>
<keyword evidence="2" id="KW-1185">Reference proteome</keyword>
<dbReference type="InterPro" id="IPR051678">
    <property type="entry name" value="AGP_Transferase"/>
</dbReference>
<evidence type="ECO:0000313" key="2">
    <source>
        <dbReference type="Proteomes" id="UP001280581"/>
    </source>
</evidence>
<dbReference type="Proteomes" id="UP001280581">
    <property type="component" value="Unassembled WGS sequence"/>
</dbReference>
<gene>
    <name evidence="1" type="ORF">GRF29_154g1476</name>
</gene>
<name>A0AAN6RFZ1_9PLEO</name>
<organism evidence="1 2">
    <name type="scientific">Pseudopithomyces chartarum</name>
    <dbReference type="NCBI Taxonomy" id="1892770"/>
    <lineage>
        <taxon>Eukaryota</taxon>
        <taxon>Fungi</taxon>
        <taxon>Dikarya</taxon>
        <taxon>Ascomycota</taxon>
        <taxon>Pezizomycotina</taxon>
        <taxon>Dothideomycetes</taxon>
        <taxon>Pleosporomycetidae</taxon>
        <taxon>Pleosporales</taxon>
        <taxon>Massarineae</taxon>
        <taxon>Didymosphaeriaceae</taxon>
        <taxon>Pseudopithomyces</taxon>
    </lineage>
</organism>
<dbReference type="SUPFAM" id="SSF56112">
    <property type="entry name" value="Protein kinase-like (PK-like)"/>
    <property type="match status" value="1"/>
</dbReference>
<protein>
    <recommendedName>
        <fullName evidence="3">Aminoglycoside phosphotransferase domain-containing protein</fullName>
    </recommendedName>
</protein>
<dbReference type="InterPro" id="IPR011009">
    <property type="entry name" value="Kinase-like_dom_sf"/>
</dbReference>
<comment type="caution">
    <text evidence="1">The sequence shown here is derived from an EMBL/GenBank/DDBJ whole genome shotgun (WGS) entry which is preliminary data.</text>
</comment>
<sequence>MSSLRHWLCTIFGLPVPSRYVSHSAANSLDTEYLLLQKIEARDGEMLSKYWEEHKGDPARRANLFRGLTCITLSSARIPLQRIGSFTFRDDGIISLSNQPLTCPLTIMESHGAPRAIRQNTTYSSVEPYVSDLLDYHDRRFLNQPNAVFDSLDGQTQMAQKVLLRAVGHHFLRRDVRNGPYALRLTDLHRSNIFVDEMWNITYLIDLEWVCSLPIDMLGAPYWLTGLGIDEIHEEALETYDSIRQEYMRIFIEEEDTLLGLQSSLRLSRIMEFAWVDGRYWYYSCLTSLNAMYTIFPHILVKFHLSDLSDDATGVLFRLWAPESEQTPANKLTDKEKYDEELRAKFGEPVESSL</sequence>
<reference evidence="1 2" key="1">
    <citation type="submission" date="2021-02" db="EMBL/GenBank/DDBJ databases">
        <title>Genome assembly of Pseudopithomyces chartarum.</title>
        <authorList>
            <person name="Jauregui R."/>
            <person name="Singh J."/>
            <person name="Voisey C."/>
        </authorList>
    </citation>
    <scope>NUCLEOTIDE SEQUENCE [LARGE SCALE GENOMIC DNA]</scope>
    <source>
        <strain evidence="1 2">AGR01</strain>
    </source>
</reference>